<feature type="region of interest" description="Disordered" evidence="1">
    <location>
        <begin position="1"/>
        <end position="88"/>
    </location>
</feature>
<reference evidence="2 3" key="1">
    <citation type="submission" date="2024-09" db="EMBL/GenBank/DDBJ databases">
        <title>Chromosome-scale assembly of Riccia fluitans.</title>
        <authorList>
            <person name="Paukszto L."/>
            <person name="Sawicki J."/>
            <person name="Karawczyk K."/>
            <person name="Piernik-Szablinska J."/>
            <person name="Szczecinska M."/>
            <person name="Mazdziarz M."/>
        </authorList>
    </citation>
    <scope>NUCLEOTIDE SEQUENCE [LARGE SCALE GENOMIC DNA]</scope>
    <source>
        <strain evidence="2">Rf_01</strain>
        <tissue evidence="2">Aerial parts of the thallus</tissue>
    </source>
</reference>
<comment type="caution">
    <text evidence="2">The sequence shown here is derived from an EMBL/GenBank/DDBJ whole genome shotgun (WGS) entry which is preliminary data.</text>
</comment>
<evidence type="ECO:0000256" key="1">
    <source>
        <dbReference type="SAM" id="MobiDB-lite"/>
    </source>
</evidence>
<sequence>MQRMKSNKIPKATNSNLPQSLMPTEDQFHNDGGNNNKDQNGEEKQTSRQRLWNRKQIIHQDDESKPELLSARSSYEEEALLPPRKPLSDLDSYQYIENKPENWQLQIPHVNSIGCDPKFLRQIMLNVIETEGSANEGEGNTKRTRQSDKRRVRWKEKQSESTAKSNHH</sequence>
<evidence type="ECO:0000313" key="2">
    <source>
        <dbReference type="EMBL" id="KAL2619842.1"/>
    </source>
</evidence>
<feature type="compositionally biased region" description="Polar residues" evidence="1">
    <location>
        <begin position="12"/>
        <end position="22"/>
    </location>
</feature>
<keyword evidence="3" id="KW-1185">Reference proteome</keyword>
<proteinExistence type="predicted"/>
<feature type="region of interest" description="Disordered" evidence="1">
    <location>
        <begin position="130"/>
        <end position="168"/>
    </location>
</feature>
<dbReference type="EMBL" id="JBHFFA010000006">
    <property type="protein sequence ID" value="KAL2619842.1"/>
    <property type="molecule type" value="Genomic_DNA"/>
</dbReference>
<gene>
    <name evidence="2" type="ORF">R1flu_000047</name>
</gene>
<name>A0ABD1XZB7_9MARC</name>
<dbReference type="AlphaFoldDB" id="A0ABD1XZB7"/>
<evidence type="ECO:0000313" key="3">
    <source>
        <dbReference type="Proteomes" id="UP001605036"/>
    </source>
</evidence>
<feature type="compositionally biased region" description="Basic and acidic residues" evidence="1">
    <location>
        <begin position="139"/>
        <end position="159"/>
    </location>
</feature>
<accession>A0ABD1XZB7</accession>
<protein>
    <submittedName>
        <fullName evidence="2">Uncharacterized protein</fullName>
    </submittedName>
</protein>
<organism evidence="2 3">
    <name type="scientific">Riccia fluitans</name>
    <dbReference type="NCBI Taxonomy" id="41844"/>
    <lineage>
        <taxon>Eukaryota</taxon>
        <taxon>Viridiplantae</taxon>
        <taxon>Streptophyta</taxon>
        <taxon>Embryophyta</taxon>
        <taxon>Marchantiophyta</taxon>
        <taxon>Marchantiopsida</taxon>
        <taxon>Marchantiidae</taxon>
        <taxon>Marchantiales</taxon>
        <taxon>Ricciaceae</taxon>
        <taxon>Riccia</taxon>
    </lineage>
</organism>
<dbReference type="Proteomes" id="UP001605036">
    <property type="component" value="Unassembled WGS sequence"/>
</dbReference>